<keyword evidence="1" id="KW-0732">Signal</keyword>
<dbReference type="RefSeq" id="WP_145194374.1">
    <property type="nucleotide sequence ID" value="NZ_CP036434.1"/>
</dbReference>
<protein>
    <submittedName>
        <fullName evidence="2">Uncharacterized protein</fullName>
    </submittedName>
</protein>
<dbReference type="EMBL" id="CP036434">
    <property type="protein sequence ID" value="QDV04943.1"/>
    <property type="molecule type" value="Genomic_DNA"/>
</dbReference>
<reference evidence="2 3" key="1">
    <citation type="submission" date="2019-02" db="EMBL/GenBank/DDBJ databases">
        <title>Deep-cultivation of Planctomycetes and their phenomic and genomic characterization uncovers novel biology.</title>
        <authorList>
            <person name="Wiegand S."/>
            <person name="Jogler M."/>
            <person name="Boedeker C."/>
            <person name="Pinto D."/>
            <person name="Vollmers J."/>
            <person name="Rivas-Marin E."/>
            <person name="Kohn T."/>
            <person name="Peeters S.H."/>
            <person name="Heuer A."/>
            <person name="Rast P."/>
            <person name="Oberbeckmann S."/>
            <person name="Bunk B."/>
            <person name="Jeske O."/>
            <person name="Meyerdierks A."/>
            <person name="Storesund J.E."/>
            <person name="Kallscheuer N."/>
            <person name="Luecker S."/>
            <person name="Lage O.M."/>
            <person name="Pohl T."/>
            <person name="Merkel B.J."/>
            <person name="Hornburger P."/>
            <person name="Mueller R.-W."/>
            <person name="Bruemmer F."/>
            <person name="Labrenz M."/>
            <person name="Spormann A.M."/>
            <person name="Op den Camp H."/>
            <person name="Overmann J."/>
            <person name="Amann R."/>
            <person name="Jetten M.S.M."/>
            <person name="Mascher T."/>
            <person name="Medema M.H."/>
            <person name="Devos D.P."/>
            <person name="Kaster A.-K."/>
            <person name="Ovreas L."/>
            <person name="Rohde M."/>
            <person name="Galperin M.Y."/>
            <person name="Jogler C."/>
        </authorList>
    </citation>
    <scope>NUCLEOTIDE SEQUENCE [LARGE SCALE GENOMIC DNA]</scope>
    <source>
        <strain evidence="2 3">Poly30</strain>
    </source>
</reference>
<dbReference type="Proteomes" id="UP000320390">
    <property type="component" value="Chromosome"/>
</dbReference>
<gene>
    <name evidence="2" type="ORF">Poly30_04380</name>
</gene>
<name>A0A518ELH8_9BACT</name>
<accession>A0A518ELH8</accession>
<evidence type="ECO:0000313" key="2">
    <source>
        <dbReference type="EMBL" id="QDV04943.1"/>
    </source>
</evidence>
<feature type="chain" id="PRO_5021957570" evidence="1">
    <location>
        <begin position="23"/>
        <end position="339"/>
    </location>
</feature>
<proteinExistence type="predicted"/>
<organism evidence="2 3">
    <name type="scientific">Saltatorellus ferox</name>
    <dbReference type="NCBI Taxonomy" id="2528018"/>
    <lineage>
        <taxon>Bacteria</taxon>
        <taxon>Pseudomonadati</taxon>
        <taxon>Planctomycetota</taxon>
        <taxon>Planctomycetia</taxon>
        <taxon>Planctomycetia incertae sedis</taxon>
        <taxon>Saltatorellus</taxon>
    </lineage>
</organism>
<keyword evidence="3" id="KW-1185">Reference proteome</keyword>
<sequence length="339" mass="35621" precursor="true">MKLALFPIVAGCSLLLASHSFADLTQPEVPDFRGFESTSFLRWNDWNNVTFFQGQPALVEPDVVSDPGASGTILNPIAFLSIPGPGEICSTSNGIEIGYNHSGLGNVEEVVVQIGGLDAALIEGYLLYPDFPDPEALGHIEARDLPGGGKLFRFLASPQGQGYGTYSDFTSFAIRLSLPNSASTLCLDEVQLDVRHELSGAFDTVCNGATVNSLAVRAGMDLGGSSVAADNTLELTASGIPAASFGLFLASRGVGSTPCTGICVGSLCLDPTDVGRIGPALNAGPDLSFERMLDLSNIPTNPPVSAIAGQNWYFQAWYRDVTQGLPVSRFTDAAAILLQ</sequence>
<evidence type="ECO:0000313" key="3">
    <source>
        <dbReference type="Proteomes" id="UP000320390"/>
    </source>
</evidence>
<evidence type="ECO:0000256" key="1">
    <source>
        <dbReference type="SAM" id="SignalP"/>
    </source>
</evidence>
<feature type="signal peptide" evidence="1">
    <location>
        <begin position="1"/>
        <end position="22"/>
    </location>
</feature>
<dbReference type="AlphaFoldDB" id="A0A518ELH8"/>